<feature type="active site" description="Charge relay system" evidence="7">
    <location>
        <position position="414"/>
    </location>
</feature>
<evidence type="ECO:0000256" key="7">
    <source>
        <dbReference type="PROSITE-ProRule" id="PRU01240"/>
    </source>
</evidence>
<dbReference type="SUPFAM" id="SSF48403">
    <property type="entry name" value="Ankyrin repeat"/>
    <property type="match status" value="1"/>
</dbReference>
<dbReference type="InterPro" id="IPR036770">
    <property type="entry name" value="Ankyrin_rpt-contain_sf"/>
</dbReference>
<dbReference type="EMBL" id="JAGHQM010000505">
    <property type="protein sequence ID" value="KAH0559857.1"/>
    <property type="molecule type" value="Genomic_DNA"/>
</dbReference>
<dbReference type="GO" id="GO:0006508">
    <property type="term" value="P:proteolysis"/>
    <property type="evidence" value="ECO:0007669"/>
    <property type="project" value="UniProtKB-KW"/>
</dbReference>
<feature type="repeat" description="ANK" evidence="6">
    <location>
        <begin position="98"/>
        <end position="130"/>
    </location>
</feature>
<feature type="active site" description="Charge relay system" evidence="7">
    <location>
        <position position="258"/>
    </location>
</feature>
<feature type="active site" description="Charge relay system" evidence="7">
    <location>
        <position position="216"/>
    </location>
</feature>
<dbReference type="Pfam" id="PF00082">
    <property type="entry name" value="Peptidase_S8"/>
    <property type="match status" value="1"/>
</dbReference>
<dbReference type="InterPro" id="IPR002110">
    <property type="entry name" value="Ankyrin_rpt"/>
</dbReference>
<keyword evidence="3 7" id="KW-0378">Hydrolase</keyword>
<keyword evidence="1 7" id="KW-0645">Protease</keyword>
<comment type="caution">
    <text evidence="9">The sequence shown here is derived from an EMBL/GenBank/DDBJ whole genome shotgun (WGS) entry which is preliminary data.</text>
</comment>
<dbReference type="PRINTS" id="PR00723">
    <property type="entry name" value="SUBTILISIN"/>
</dbReference>
<evidence type="ECO:0000256" key="5">
    <source>
        <dbReference type="ARBA" id="ARBA00023043"/>
    </source>
</evidence>
<keyword evidence="10" id="KW-1185">Reference proteome</keyword>
<dbReference type="InterPro" id="IPR015500">
    <property type="entry name" value="Peptidase_S8_subtilisin-rel"/>
</dbReference>
<feature type="repeat" description="ANK" evidence="6">
    <location>
        <begin position="65"/>
        <end position="97"/>
    </location>
</feature>
<feature type="repeat" description="ANK" evidence="6">
    <location>
        <begin position="131"/>
        <end position="157"/>
    </location>
</feature>
<dbReference type="InterPro" id="IPR000209">
    <property type="entry name" value="Peptidase_S8/S53_dom"/>
</dbReference>
<dbReference type="CDD" id="cd00306">
    <property type="entry name" value="Peptidases_S8_S53"/>
    <property type="match status" value="1"/>
</dbReference>
<proteinExistence type="inferred from homology"/>
<feature type="repeat" description="ANK" evidence="6">
    <location>
        <begin position="32"/>
        <end position="64"/>
    </location>
</feature>
<evidence type="ECO:0000259" key="8">
    <source>
        <dbReference type="Pfam" id="PF00082"/>
    </source>
</evidence>
<evidence type="ECO:0000256" key="4">
    <source>
        <dbReference type="ARBA" id="ARBA00022825"/>
    </source>
</evidence>
<dbReference type="PROSITE" id="PS50297">
    <property type="entry name" value="ANK_REP_REGION"/>
    <property type="match status" value="5"/>
</dbReference>
<keyword evidence="4 7" id="KW-0720">Serine protease</keyword>
<dbReference type="PROSITE" id="PS50088">
    <property type="entry name" value="ANK_REPEAT"/>
    <property type="match status" value="5"/>
</dbReference>
<evidence type="ECO:0000256" key="6">
    <source>
        <dbReference type="PROSITE-ProRule" id="PRU00023"/>
    </source>
</evidence>
<dbReference type="InterPro" id="IPR036852">
    <property type="entry name" value="Peptidase_S8/S53_dom_sf"/>
</dbReference>
<dbReference type="Proteomes" id="UP000750711">
    <property type="component" value="Unassembled WGS sequence"/>
</dbReference>
<dbReference type="GO" id="GO:0004252">
    <property type="term" value="F:serine-type endopeptidase activity"/>
    <property type="evidence" value="ECO:0007669"/>
    <property type="project" value="UniProtKB-UniRule"/>
</dbReference>
<dbReference type="GO" id="GO:0085020">
    <property type="term" value="P:protein K6-linked ubiquitination"/>
    <property type="evidence" value="ECO:0007669"/>
    <property type="project" value="TreeGrafter"/>
</dbReference>
<dbReference type="PROSITE" id="PS51892">
    <property type="entry name" value="SUBTILASE"/>
    <property type="match status" value="1"/>
</dbReference>
<dbReference type="Pfam" id="PF12796">
    <property type="entry name" value="Ank_2"/>
    <property type="match status" value="1"/>
</dbReference>
<evidence type="ECO:0000313" key="9">
    <source>
        <dbReference type="EMBL" id="KAH0559857.1"/>
    </source>
</evidence>
<sequence>MTPLHLAAERGDEAEMQQLLEKEVDIETEDMEGRTALYMAARGGYEAVVWMLLEKRANAEARTRDGRTPLYAAALGGYEALARMLVKKGADVNVETADGWTALHIAAYRGYKSIAQMLVWAGANVKAKNTDGRTALQVAYEKRHEAVVRVLVENEANNTTSLPPPKTNSDPQFLASRGNITNSQKWLERIDQINGCISAAAIGHPNTQVVKIAILDTGCDLEADHFTSRPTDEARLTGHWRDFVGSSIEPIDMDKGRHGTALATLLFRVALNAEIFVARVAENAVGLDQAKDHIAEAIRYAAAEWRVDIVSMSFGFAHEVKSITDAIGEAIRVKKDRIIFFAAAANDGSNSEEMFPASLENVISVRGTDHVGSFVPEFNPPTWPNNEGSKLYGTLGQNVPYDWADDSLTMSGCSLATPILAGITALIVQYVSQNATTGVNVQRLIRTRNGILQVFRQIAVNHAQNRSYVAPWFFFNKDESLSTT</sequence>
<organism evidence="9 10">
    <name type="scientific">Trichoglossum hirsutum</name>
    <dbReference type="NCBI Taxonomy" id="265104"/>
    <lineage>
        <taxon>Eukaryota</taxon>
        <taxon>Fungi</taxon>
        <taxon>Dikarya</taxon>
        <taxon>Ascomycota</taxon>
        <taxon>Pezizomycotina</taxon>
        <taxon>Geoglossomycetes</taxon>
        <taxon>Geoglossales</taxon>
        <taxon>Geoglossaceae</taxon>
        <taxon>Trichoglossum</taxon>
    </lineage>
</organism>
<evidence type="ECO:0000256" key="2">
    <source>
        <dbReference type="ARBA" id="ARBA00022737"/>
    </source>
</evidence>
<dbReference type="AlphaFoldDB" id="A0A9P8LCP8"/>
<dbReference type="SMART" id="SM00248">
    <property type="entry name" value="ANK"/>
    <property type="match status" value="5"/>
</dbReference>
<reference evidence="9" key="1">
    <citation type="submission" date="2021-03" db="EMBL/GenBank/DDBJ databases">
        <title>Comparative genomics and phylogenomic investigation of the class Geoglossomycetes provide insights into ecological specialization and systematics.</title>
        <authorList>
            <person name="Melie T."/>
            <person name="Pirro S."/>
            <person name="Miller A.N."/>
            <person name="Quandt A."/>
        </authorList>
    </citation>
    <scope>NUCLEOTIDE SEQUENCE</scope>
    <source>
        <strain evidence="9">CAQ_001_2017</strain>
    </source>
</reference>
<feature type="repeat" description="ANK" evidence="6">
    <location>
        <begin position="1"/>
        <end position="31"/>
    </location>
</feature>
<keyword evidence="5 6" id="KW-0040">ANK repeat</keyword>
<accession>A0A9P8LCP8</accession>
<comment type="similarity">
    <text evidence="7">Belongs to the peptidase S8 family.</text>
</comment>
<keyword evidence="2" id="KW-0677">Repeat</keyword>
<dbReference type="PANTHER" id="PTHR24171:SF9">
    <property type="entry name" value="ANKYRIN REPEAT DOMAIN-CONTAINING PROTEIN 39"/>
    <property type="match status" value="1"/>
</dbReference>
<dbReference type="PANTHER" id="PTHR24171">
    <property type="entry name" value="ANKYRIN REPEAT DOMAIN-CONTAINING PROTEIN 39-RELATED"/>
    <property type="match status" value="1"/>
</dbReference>
<dbReference type="Gene3D" id="1.25.40.20">
    <property type="entry name" value="Ankyrin repeat-containing domain"/>
    <property type="match status" value="2"/>
</dbReference>
<feature type="domain" description="Peptidase S8/S53" evidence="8">
    <location>
        <begin position="210"/>
        <end position="447"/>
    </location>
</feature>
<dbReference type="GO" id="GO:0004842">
    <property type="term" value="F:ubiquitin-protein transferase activity"/>
    <property type="evidence" value="ECO:0007669"/>
    <property type="project" value="TreeGrafter"/>
</dbReference>
<dbReference type="Gene3D" id="3.40.50.200">
    <property type="entry name" value="Peptidase S8/S53 domain"/>
    <property type="match status" value="1"/>
</dbReference>
<evidence type="ECO:0000313" key="10">
    <source>
        <dbReference type="Proteomes" id="UP000750711"/>
    </source>
</evidence>
<evidence type="ECO:0000256" key="1">
    <source>
        <dbReference type="ARBA" id="ARBA00022670"/>
    </source>
</evidence>
<evidence type="ECO:0000256" key="3">
    <source>
        <dbReference type="ARBA" id="ARBA00022801"/>
    </source>
</evidence>
<dbReference type="PRINTS" id="PR01415">
    <property type="entry name" value="ANKYRIN"/>
</dbReference>
<name>A0A9P8LCP8_9PEZI</name>
<dbReference type="SUPFAM" id="SSF52743">
    <property type="entry name" value="Subtilisin-like"/>
    <property type="match status" value="1"/>
</dbReference>
<gene>
    <name evidence="9" type="ORF">GP486_003622</name>
</gene>
<protein>
    <recommendedName>
        <fullName evidence="8">Peptidase S8/S53 domain-containing protein</fullName>
    </recommendedName>
</protein>